<dbReference type="PROSITE" id="PS50850">
    <property type="entry name" value="MFS"/>
    <property type="match status" value="1"/>
</dbReference>
<dbReference type="InterPro" id="IPR011701">
    <property type="entry name" value="MFS"/>
</dbReference>
<evidence type="ECO:0000256" key="4">
    <source>
        <dbReference type="ARBA" id="ARBA00022692"/>
    </source>
</evidence>
<comment type="subcellular location">
    <subcellularLocation>
        <location evidence="1">Cell membrane</location>
        <topology evidence="1">Multi-pass membrane protein</topology>
    </subcellularLocation>
</comment>
<dbReference type="SUPFAM" id="SSF103473">
    <property type="entry name" value="MFS general substrate transporter"/>
    <property type="match status" value="1"/>
</dbReference>
<feature type="transmembrane region" description="Helical" evidence="7">
    <location>
        <begin position="104"/>
        <end position="124"/>
    </location>
</feature>
<gene>
    <name evidence="9" type="ORF">KDY119_00071</name>
</gene>
<evidence type="ECO:0000259" key="8">
    <source>
        <dbReference type="PROSITE" id="PS50850"/>
    </source>
</evidence>
<keyword evidence="6 7" id="KW-0472">Membrane</keyword>
<dbReference type="InterPro" id="IPR036259">
    <property type="entry name" value="MFS_trans_sf"/>
</dbReference>
<dbReference type="PANTHER" id="PTHR42718:SF46">
    <property type="entry name" value="BLR6921 PROTEIN"/>
    <property type="match status" value="1"/>
</dbReference>
<keyword evidence="2" id="KW-0813">Transport</keyword>
<reference evidence="9 10" key="1">
    <citation type="submission" date="2019-10" db="EMBL/GenBank/DDBJ databases">
        <title>Genome sequence of Luteimicrobium xylanilyticum HY-24.</title>
        <authorList>
            <person name="Kim D.Y."/>
            <person name="Park H.-Y."/>
        </authorList>
    </citation>
    <scope>NUCLEOTIDE SEQUENCE [LARGE SCALE GENOMIC DNA]</scope>
    <source>
        <strain evidence="9 10">HY-24</strain>
    </source>
</reference>
<evidence type="ECO:0000256" key="5">
    <source>
        <dbReference type="ARBA" id="ARBA00022989"/>
    </source>
</evidence>
<keyword evidence="5 7" id="KW-1133">Transmembrane helix</keyword>
<organism evidence="9 10">
    <name type="scientific">Luteimicrobium xylanilyticum</name>
    <dbReference type="NCBI Taxonomy" id="1133546"/>
    <lineage>
        <taxon>Bacteria</taxon>
        <taxon>Bacillati</taxon>
        <taxon>Actinomycetota</taxon>
        <taxon>Actinomycetes</taxon>
        <taxon>Micrococcales</taxon>
        <taxon>Luteimicrobium</taxon>
    </lineage>
</organism>
<sequence>MIAGGVVVLLLWGWYEKRHDDPLVDLRTMGKRPVLLTNIAAVLIGFGMMAQSIVVPQLLELPEALGGLGQTILQAGLWLAPGGLMMMLFSPVSAKLLTRLGGRITLATGAFVLSAGYVVAVFMTNAPWQLLVASCIVCAGVGIGYAAMPTLILTNVPAAEAASSVSVNTLMRSIGTTVAGAVMAVVLTSRTVAIGGAEIPTHGAFRLCFVIGAAAAAAGAVVVLLIPRRGRTPQSPVEDARPAVSDELAVAAIAE</sequence>
<name>A0A5P9Q5D6_9MICO</name>
<evidence type="ECO:0000256" key="1">
    <source>
        <dbReference type="ARBA" id="ARBA00004651"/>
    </source>
</evidence>
<dbReference type="GO" id="GO:0005886">
    <property type="term" value="C:plasma membrane"/>
    <property type="evidence" value="ECO:0007669"/>
    <property type="project" value="UniProtKB-SubCell"/>
</dbReference>
<keyword evidence="4 7" id="KW-0812">Transmembrane</keyword>
<proteinExistence type="predicted"/>
<evidence type="ECO:0000313" key="10">
    <source>
        <dbReference type="Proteomes" id="UP000326702"/>
    </source>
</evidence>
<feature type="domain" description="Major facilitator superfamily (MFS) profile" evidence="8">
    <location>
        <begin position="33"/>
        <end position="255"/>
    </location>
</feature>
<feature type="transmembrane region" description="Helical" evidence="7">
    <location>
        <begin position="174"/>
        <end position="197"/>
    </location>
</feature>
<evidence type="ECO:0000313" key="9">
    <source>
        <dbReference type="EMBL" id="QFU96587.1"/>
    </source>
</evidence>
<dbReference type="PANTHER" id="PTHR42718">
    <property type="entry name" value="MAJOR FACILITATOR SUPERFAMILY MULTIDRUG TRANSPORTER MFSC"/>
    <property type="match status" value="1"/>
</dbReference>
<feature type="transmembrane region" description="Helical" evidence="7">
    <location>
        <begin position="203"/>
        <end position="226"/>
    </location>
</feature>
<feature type="transmembrane region" description="Helical" evidence="7">
    <location>
        <begin position="71"/>
        <end position="92"/>
    </location>
</feature>
<evidence type="ECO:0000256" key="2">
    <source>
        <dbReference type="ARBA" id="ARBA00022448"/>
    </source>
</evidence>
<feature type="transmembrane region" description="Helical" evidence="7">
    <location>
        <begin position="130"/>
        <end position="153"/>
    </location>
</feature>
<dbReference type="EMBL" id="CP045529">
    <property type="protein sequence ID" value="QFU96587.1"/>
    <property type="molecule type" value="Genomic_DNA"/>
</dbReference>
<protein>
    <recommendedName>
        <fullName evidence="8">Major facilitator superfamily (MFS) profile domain-containing protein</fullName>
    </recommendedName>
</protein>
<dbReference type="Proteomes" id="UP000326702">
    <property type="component" value="Chromosome"/>
</dbReference>
<dbReference type="KEGG" id="lxl:KDY119_00071"/>
<evidence type="ECO:0000256" key="6">
    <source>
        <dbReference type="ARBA" id="ARBA00023136"/>
    </source>
</evidence>
<evidence type="ECO:0000256" key="3">
    <source>
        <dbReference type="ARBA" id="ARBA00022475"/>
    </source>
</evidence>
<dbReference type="GO" id="GO:0022857">
    <property type="term" value="F:transmembrane transporter activity"/>
    <property type="evidence" value="ECO:0007669"/>
    <property type="project" value="InterPro"/>
</dbReference>
<keyword evidence="10" id="KW-1185">Reference proteome</keyword>
<dbReference type="AlphaFoldDB" id="A0A5P9Q5D6"/>
<accession>A0A5P9Q5D6</accession>
<keyword evidence="3" id="KW-1003">Cell membrane</keyword>
<dbReference type="InterPro" id="IPR020846">
    <property type="entry name" value="MFS_dom"/>
</dbReference>
<dbReference type="Gene3D" id="1.20.1250.20">
    <property type="entry name" value="MFS general substrate transporter like domains"/>
    <property type="match status" value="1"/>
</dbReference>
<dbReference type="Pfam" id="PF07690">
    <property type="entry name" value="MFS_1"/>
    <property type="match status" value="1"/>
</dbReference>
<feature type="transmembrane region" description="Helical" evidence="7">
    <location>
        <begin position="35"/>
        <end position="59"/>
    </location>
</feature>
<evidence type="ECO:0000256" key="7">
    <source>
        <dbReference type="SAM" id="Phobius"/>
    </source>
</evidence>
<dbReference type="RefSeq" id="WP_227994452.1">
    <property type="nucleotide sequence ID" value="NZ_BAABIH010000019.1"/>
</dbReference>